<evidence type="ECO:0008006" key="2">
    <source>
        <dbReference type="Google" id="ProtNLM"/>
    </source>
</evidence>
<name>A0A382M1L7_9ZZZZ</name>
<dbReference type="AlphaFoldDB" id="A0A382M1L7"/>
<gene>
    <name evidence="1" type="ORF">METZ01_LOCUS295534</name>
</gene>
<protein>
    <recommendedName>
        <fullName evidence="2">DUF1501 domain-containing protein</fullName>
    </recommendedName>
</protein>
<dbReference type="EMBL" id="UINC01090598">
    <property type="protein sequence ID" value="SVC42680.1"/>
    <property type="molecule type" value="Genomic_DNA"/>
</dbReference>
<feature type="non-terminal residue" evidence="1">
    <location>
        <position position="1"/>
    </location>
</feature>
<evidence type="ECO:0000313" key="1">
    <source>
        <dbReference type="EMBL" id="SVC42680.1"/>
    </source>
</evidence>
<sequence>VPKDNPYRPENVIATMYQHLGINPGTTITDFTGRPRHLLENRRVIKELVGG</sequence>
<proteinExistence type="predicted"/>
<organism evidence="1">
    <name type="scientific">marine metagenome</name>
    <dbReference type="NCBI Taxonomy" id="408172"/>
    <lineage>
        <taxon>unclassified sequences</taxon>
        <taxon>metagenomes</taxon>
        <taxon>ecological metagenomes</taxon>
    </lineage>
</organism>
<accession>A0A382M1L7</accession>
<reference evidence="1" key="1">
    <citation type="submission" date="2018-05" db="EMBL/GenBank/DDBJ databases">
        <authorList>
            <person name="Lanie J.A."/>
            <person name="Ng W.-L."/>
            <person name="Kazmierczak K.M."/>
            <person name="Andrzejewski T.M."/>
            <person name="Davidsen T.M."/>
            <person name="Wayne K.J."/>
            <person name="Tettelin H."/>
            <person name="Glass J.I."/>
            <person name="Rusch D."/>
            <person name="Podicherti R."/>
            <person name="Tsui H.-C.T."/>
            <person name="Winkler M.E."/>
        </authorList>
    </citation>
    <scope>NUCLEOTIDE SEQUENCE</scope>
</reference>